<keyword evidence="6" id="KW-0747">Spliceosome</keyword>
<keyword evidence="15" id="KW-1185">Reference proteome</keyword>
<dbReference type="Proteomes" id="UP000283509">
    <property type="component" value="Unassembled WGS sequence"/>
</dbReference>
<gene>
    <name evidence="14" type="ORF">C7M84_025100</name>
</gene>
<evidence type="ECO:0000313" key="14">
    <source>
        <dbReference type="EMBL" id="ROT81741.1"/>
    </source>
</evidence>
<evidence type="ECO:0000256" key="10">
    <source>
        <dbReference type="ARBA" id="ARBA00023242"/>
    </source>
</evidence>
<dbReference type="GO" id="GO:0008380">
    <property type="term" value="P:RNA splicing"/>
    <property type="evidence" value="ECO:0007669"/>
    <property type="project" value="UniProtKB-KW"/>
</dbReference>
<keyword evidence="5" id="KW-0479">Metal-binding</keyword>
<name>A0A3R7NAE6_PENVA</name>
<feature type="domain" description="Sodium channel modifier 1 acidic C-terminal" evidence="13">
    <location>
        <begin position="233"/>
        <end position="271"/>
    </location>
</feature>
<keyword evidence="14" id="KW-0406">Ion transport</keyword>
<reference evidence="14 15" key="2">
    <citation type="submission" date="2019-01" db="EMBL/GenBank/DDBJ databases">
        <title>The decoding of complex shrimp genome reveals the adaptation for benthos swimmer, frequently molting mechanism and breeding impact on genome.</title>
        <authorList>
            <person name="Sun Y."/>
            <person name="Gao Y."/>
            <person name="Yu Y."/>
        </authorList>
    </citation>
    <scope>NUCLEOTIDE SEQUENCE [LARGE SCALE GENOMIC DNA]</scope>
    <source>
        <tissue evidence="14">Muscle</tissue>
    </source>
</reference>
<reference evidence="14 15" key="1">
    <citation type="submission" date="2018-04" db="EMBL/GenBank/DDBJ databases">
        <authorList>
            <person name="Zhang X."/>
            <person name="Yuan J."/>
            <person name="Li F."/>
            <person name="Xiang J."/>
        </authorList>
    </citation>
    <scope>NUCLEOTIDE SEQUENCE [LARGE SCALE GENOMIC DNA]</scope>
    <source>
        <tissue evidence="14">Muscle</tissue>
    </source>
</reference>
<evidence type="ECO:0000256" key="2">
    <source>
        <dbReference type="ARBA" id="ARBA00004642"/>
    </source>
</evidence>
<organism evidence="14 15">
    <name type="scientific">Penaeus vannamei</name>
    <name type="common">Whiteleg shrimp</name>
    <name type="synonym">Litopenaeus vannamei</name>
    <dbReference type="NCBI Taxonomy" id="6689"/>
    <lineage>
        <taxon>Eukaryota</taxon>
        <taxon>Metazoa</taxon>
        <taxon>Ecdysozoa</taxon>
        <taxon>Arthropoda</taxon>
        <taxon>Crustacea</taxon>
        <taxon>Multicrustacea</taxon>
        <taxon>Malacostraca</taxon>
        <taxon>Eumalacostraca</taxon>
        <taxon>Eucarida</taxon>
        <taxon>Decapoda</taxon>
        <taxon>Dendrobranchiata</taxon>
        <taxon>Penaeoidea</taxon>
        <taxon>Penaeidae</taxon>
        <taxon>Penaeus</taxon>
    </lineage>
</organism>
<protein>
    <recommendedName>
        <fullName evidence="3">Sodium channel modifier 1</fullName>
    </recommendedName>
</protein>
<comment type="caution">
    <text evidence="14">The sequence shown here is derived from an EMBL/GenBank/DDBJ whole genome shotgun (WGS) entry which is preliminary data.</text>
</comment>
<accession>A0A3R7NAE6</accession>
<evidence type="ECO:0000256" key="8">
    <source>
        <dbReference type="ARBA" id="ARBA00022833"/>
    </source>
</evidence>
<keyword evidence="14" id="KW-0813">Transport</keyword>
<dbReference type="PANTHER" id="PTHR32297">
    <property type="entry name" value="SODIUM CHANNEL MODIFIER 1"/>
    <property type="match status" value="1"/>
</dbReference>
<dbReference type="GO" id="GO:0016607">
    <property type="term" value="C:nuclear speck"/>
    <property type="evidence" value="ECO:0007669"/>
    <property type="project" value="UniProtKB-SubCell"/>
</dbReference>
<evidence type="ECO:0000256" key="1">
    <source>
        <dbReference type="ARBA" id="ARBA00004324"/>
    </source>
</evidence>
<dbReference type="Pfam" id="PF15803">
    <property type="entry name" value="zf-SCNM1"/>
    <property type="match status" value="1"/>
</dbReference>
<evidence type="ECO:0000256" key="5">
    <source>
        <dbReference type="ARBA" id="ARBA00022723"/>
    </source>
</evidence>
<feature type="region of interest" description="Disordered" evidence="11">
    <location>
        <begin position="145"/>
        <end position="171"/>
    </location>
</feature>
<evidence type="ECO:0000256" key="7">
    <source>
        <dbReference type="ARBA" id="ARBA00022771"/>
    </source>
</evidence>
<keyword evidence="10" id="KW-0539">Nucleus</keyword>
<keyword evidence="7" id="KW-0863">Zinc-finger</keyword>
<dbReference type="EMBL" id="QCYY01000925">
    <property type="protein sequence ID" value="ROT81741.1"/>
    <property type="molecule type" value="Genomic_DNA"/>
</dbReference>
<evidence type="ECO:0000259" key="13">
    <source>
        <dbReference type="Pfam" id="PF15805"/>
    </source>
</evidence>
<comment type="subcellular location">
    <subcellularLocation>
        <location evidence="1">Nucleus speckle</location>
    </subcellularLocation>
    <subcellularLocation>
        <location evidence="2">Nucleus</location>
        <location evidence="2">Nucleoplasm</location>
    </subcellularLocation>
</comment>
<feature type="compositionally biased region" description="Basic and acidic residues" evidence="11">
    <location>
        <begin position="215"/>
        <end position="228"/>
    </location>
</feature>
<keyword evidence="9" id="KW-0508">mRNA splicing</keyword>
<dbReference type="InterPro" id="IPR033570">
    <property type="entry name" value="SCNM1"/>
</dbReference>
<keyword evidence="4" id="KW-0507">mRNA processing</keyword>
<dbReference type="AlphaFoldDB" id="A0A3R7NAE6"/>
<evidence type="ECO:0000256" key="11">
    <source>
        <dbReference type="SAM" id="MobiDB-lite"/>
    </source>
</evidence>
<dbReference type="Pfam" id="PF15805">
    <property type="entry name" value="SCNM1_acidic"/>
    <property type="match status" value="1"/>
</dbReference>
<dbReference type="OrthoDB" id="1924550at2759"/>
<feature type="region of interest" description="Disordered" evidence="11">
    <location>
        <begin position="197"/>
        <end position="228"/>
    </location>
</feature>
<keyword evidence="8" id="KW-0862">Zinc</keyword>
<feature type="domain" description="Sodium channel modifier 1 zinc-finger" evidence="12">
    <location>
        <begin position="44"/>
        <end position="69"/>
    </location>
</feature>
<evidence type="ECO:0000259" key="12">
    <source>
        <dbReference type="Pfam" id="PF15803"/>
    </source>
</evidence>
<evidence type="ECO:0000313" key="15">
    <source>
        <dbReference type="Proteomes" id="UP000283509"/>
    </source>
</evidence>
<dbReference type="PANTHER" id="PTHR32297:SF1">
    <property type="entry name" value="SODIUM CHANNEL MODIFIER 1"/>
    <property type="match status" value="1"/>
</dbReference>
<dbReference type="InterPro" id="IPR031625">
    <property type="entry name" value="SCNM1_acidic"/>
</dbReference>
<feature type="compositionally biased region" description="Basic and acidic residues" evidence="11">
    <location>
        <begin position="145"/>
        <end position="161"/>
    </location>
</feature>
<evidence type="ECO:0000256" key="4">
    <source>
        <dbReference type="ARBA" id="ARBA00022664"/>
    </source>
</evidence>
<dbReference type="GO" id="GO:0034220">
    <property type="term" value="P:monoatomic ion transmembrane transport"/>
    <property type="evidence" value="ECO:0007669"/>
    <property type="project" value="UniProtKB-KW"/>
</dbReference>
<dbReference type="InterPro" id="IPR031622">
    <property type="entry name" value="Znf-SCNM1"/>
</dbReference>
<keyword evidence="14" id="KW-0407">Ion channel</keyword>
<sequence length="277" mass="32152">MSFKPEISPASLLNQLNDRRVTELLAEHIPEDEAKLLSNGRYTCLVCHDRPVVDTLAILSQHRVGKKHRFYLAKFMERKEETERLILKRKQETYLLNGTTDSGDTLHPDRVLGQATARGLLKTSSTYDGKSKTKYKPYSRKVVLEFDRQEKNSTEKMDNPREPANPKTQVNKYIRQSQRKRDFTDVVEAKRKLTVTPCNSDSTYAPKLETPKNIQSDKPETSSKVLEPKEIDQRTKYYQNLRASGWKKDLLGNWVRDDDAEFDSDEEPPEEYEVKVK</sequence>
<dbReference type="GO" id="GO:0006397">
    <property type="term" value="P:mRNA processing"/>
    <property type="evidence" value="ECO:0007669"/>
    <property type="project" value="UniProtKB-KW"/>
</dbReference>
<proteinExistence type="predicted"/>
<dbReference type="STRING" id="6689.A0A3R7NAE6"/>
<evidence type="ECO:0000256" key="3">
    <source>
        <dbReference type="ARBA" id="ARBA00020620"/>
    </source>
</evidence>
<evidence type="ECO:0000256" key="6">
    <source>
        <dbReference type="ARBA" id="ARBA00022728"/>
    </source>
</evidence>
<evidence type="ECO:0000256" key="9">
    <source>
        <dbReference type="ARBA" id="ARBA00023187"/>
    </source>
</evidence>
<dbReference type="GO" id="GO:0008270">
    <property type="term" value="F:zinc ion binding"/>
    <property type="evidence" value="ECO:0007669"/>
    <property type="project" value="UniProtKB-KW"/>
</dbReference>
<dbReference type="GO" id="GO:0005681">
    <property type="term" value="C:spliceosomal complex"/>
    <property type="evidence" value="ECO:0007669"/>
    <property type="project" value="UniProtKB-KW"/>
</dbReference>